<reference evidence="3 4" key="1">
    <citation type="journal article" date="2023" name="G3 (Bethesda)">
        <title>A haplotype-resolved chromosome-scale genome for Quercus rubra L. provides insights into the genetics of adaptive traits for red oak species.</title>
        <authorList>
            <person name="Kapoor B."/>
            <person name="Jenkins J."/>
            <person name="Schmutz J."/>
            <person name="Zhebentyayeva T."/>
            <person name="Kuelheim C."/>
            <person name="Coggeshall M."/>
            <person name="Heim C."/>
            <person name="Lasky J.R."/>
            <person name="Leites L."/>
            <person name="Islam-Faridi N."/>
            <person name="Romero-Severson J."/>
            <person name="DeLeo V.L."/>
            <person name="Lucas S.M."/>
            <person name="Lazic D."/>
            <person name="Gailing O."/>
            <person name="Carlson J."/>
            <person name="Staton M."/>
        </authorList>
    </citation>
    <scope>NUCLEOTIDE SEQUENCE [LARGE SCALE GENOMIC DNA]</scope>
    <source>
        <strain evidence="3">Pseudo-F2</strain>
    </source>
</reference>
<accession>A0AAN7J7U4</accession>
<feature type="region of interest" description="Disordered" evidence="1">
    <location>
        <begin position="68"/>
        <end position="90"/>
    </location>
</feature>
<dbReference type="AlphaFoldDB" id="A0AAN7J7U4"/>
<dbReference type="InterPro" id="IPR044962">
    <property type="entry name" value="CLV3/ESR"/>
</dbReference>
<dbReference type="Proteomes" id="UP001324115">
    <property type="component" value="Unassembled WGS sequence"/>
</dbReference>
<keyword evidence="2" id="KW-0472">Membrane</keyword>
<name>A0AAN7J7U4_QUERU</name>
<dbReference type="EMBL" id="JAXUIC010000001">
    <property type="protein sequence ID" value="KAK4608288.1"/>
    <property type="molecule type" value="Genomic_DNA"/>
</dbReference>
<dbReference type="PANTHER" id="PTHR36349">
    <property type="entry name" value="PROTEIN CLAVATA 3"/>
    <property type="match status" value="1"/>
</dbReference>
<protein>
    <submittedName>
        <fullName evidence="3">Uncharacterized protein</fullName>
    </submittedName>
</protein>
<evidence type="ECO:0000256" key="2">
    <source>
        <dbReference type="SAM" id="Phobius"/>
    </source>
</evidence>
<keyword evidence="4" id="KW-1185">Reference proteome</keyword>
<proteinExistence type="predicted"/>
<sequence>MAFRKSLTWVPTFLVILLLASIPFLRSSRTRFQGGTTMPENTAELMRQGFQIQAEIFGNGGASVLNIEDSAREVPTGPDPLHHNNNPIEP</sequence>
<dbReference type="PANTHER" id="PTHR36349:SF1">
    <property type="entry name" value="CLAVATA3_ESR (CLE) GENE FAMILY MEMBER"/>
    <property type="match status" value="1"/>
</dbReference>
<organism evidence="3 4">
    <name type="scientific">Quercus rubra</name>
    <name type="common">Northern red oak</name>
    <name type="synonym">Quercus borealis</name>
    <dbReference type="NCBI Taxonomy" id="3512"/>
    <lineage>
        <taxon>Eukaryota</taxon>
        <taxon>Viridiplantae</taxon>
        <taxon>Streptophyta</taxon>
        <taxon>Embryophyta</taxon>
        <taxon>Tracheophyta</taxon>
        <taxon>Spermatophyta</taxon>
        <taxon>Magnoliopsida</taxon>
        <taxon>eudicotyledons</taxon>
        <taxon>Gunneridae</taxon>
        <taxon>Pentapetalae</taxon>
        <taxon>rosids</taxon>
        <taxon>fabids</taxon>
        <taxon>Fagales</taxon>
        <taxon>Fagaceae</taxon>
        <taxon>Quercus</taxon>
    </lineage>
</organism>
<feature type="transmembrane region" description="Helical" evidence="2">
    <location>
        <begin position="6"/>
        <end position="25"/>
    </location>
</feature>
<dbReference type="GO" id="GO:0033612">
    <property type="term" value="F:receptor serine/threonine kinase binding"/>
    <property type="evidence" value="ECO:0007669"/>
    <property type="project" value="InterPro"/>
</dbReference>
<gene>
    <name evidence="3" type="ORF">RGQ29_001909</name>
</gene>
<comment type="caution">
    <text evidence="3">The sequence shown here is derived from an EMBL/GenBank/DDBJ whole genome shotgun (WGS) entry which is preliminary data.</text>
</comment>
<evidence type="ECO:0000313" key="4">
    <source>
        <dbReference type="Proteomes" id="UP001324115"/>
    </source>
</evidence>
<evidence type="ECO:0000313" key="3">
    <source>
        <dbReference type="EMBL" id="KAK4608288.1"/>
    </source>
</evidence>
<keyword evidence="2" id="KW-0812">Transmembrane</keyword>
<evidence type="ECO:0000256" key="1">
    <source>
        <dbReference type="SAM" id="MobiDB-lite"/>
    </source>
</evidence>
<keyword evidence="2" id="KW-1133">Transmembrane helix</keyword>